<keyword evidence="4 12" id="KW-0227">DNA damage</keyword>
<feature type="DNA-binding region" description="H-T-H motif" evidence="12">
    <location>
        <begin position="28"/>
        <end position="48"/>
    </location>
</feature>
<dbReference type="InterPro" id="IPR039418">
    <property type="entry name" value="LexA-like"/>
</dbReference>
<dbReference type="HAMAP" id="MF_00015">
    <property type="entry name" value="LexA"/>
    <property type="match status" value="1"/>
</dbReference>
<dbReference type="InterPro" id="IPR015927">
    <property type="entry name" value="Peptidase_S24_S26A/B/C"/>
</dbReference>
<evidence type="ECO:0000256" key="9">
    <source>
        <dbReference type="ARBA" id="ARBA00023163"/>
    </source>
</evidence>
<evidence type="ECO:0000256" key="8">
    <source>
        <dbReference type="ARBA" id="ARBA00023125"/>
    </source>
</evidence>
<evidence type="ECO:0000256" key="3">
    <source>
        <dbReference type="ARBA" id="ARBA00022705"/>
    </source>
</evidence>
<keyword evidence="5 12" id="KW-0378">Hydrolase</keyword>
<evidence type="ECO:0000256" key="11">
    <source>
        <dbReference type="ARBA" id="ARBA00023236"/>
    </source>
</evidence>
<dbReference type="GO" id="GO:0004252">
    <property type="term" value="F:serine-type endopeptidase activity"/>
    <property type="evidence" value="ECO:0007669"/>
    <property type="project" value="UniProtKB-UniRule"/>
</dbReference>
<keyword evidence="8 12" id="KW-0238">DNA-binding</keyword>
<name>A0A6F8ZG41_9FIRM</name>
<dbReference type="Pfam" id="PF01726">
    <property type="entry name" value="LexA_DNA_bind"/>
    <property type="match status" value="1"/>
</dbReference>
<organism evidence="16 17">
    <name type="scientific">Candidatus Hydrogenisulfobacillus filiaventi</name>
    <dbReference type="NCBI Taxonomy" id="2707344"/>
    <lineage>
        <taxon>Bacteria</taxon>
        <taxon>Bacillati</taxon>
        <taxon>Bacillota</taxon>
        <taxon>Clostridia</taxon>
        <taxon>Eubacteriales</taxon>
        <taxon>Clostridiales Family XVII. Incertae Sedis</taxon>
        <taxon>Candidatus Hydrogenisulfobacillus</taxon>
    </lineage>
</organism>
<evidence type="ECO:0000256" key="12">
    <source>
        <dbReference type="HAMAP-Rule" id="MF_00015"/>
    </source>
</evidence>
<keyword evidence="9 12" id="KW-0804">Transcription</keyword>
<dbReference type="Pfam" id="PF00717">
    <property type="entry name" value="Peptidase_S24"/>
    <property type="match status" value="1"/>
</dbReference>
<sequence>MARRSDRREQILAYIEEHIQSHGYPPSVREIGAAVGLRSSASVFRHLRILEAGGRLTHQPSKRRAWQLDPGRAGGPAGAEVALVPLLGRITAGVPILAQEQVEDHLAVPRHLFHGRPDFLLRVMGDSMQEAGILDGDLVVVQAQPAADEGDIIIALLENEATVKRLHLTREGPWLMPANPRYQPLFAPDLKVLGRVIGLLRGY</sequence>
<reference evidence="16 17" key="1">
    <citation type="submission" date="2020-02" db="EMBL/GenBank/DDBJ databases">
        <authorList>
            <person name="Hogendoorn C."/>
        </authorList>
    </citation>
    <scope>NUCLEOTIDE SEQUENCE [LARGE SCALE GENOMIC DNA]</scope>
    <source>
        <strain evidence="16">R501</strain>
    </source>
</reference>
<evidence type="ECO:0000256" key="1">
    <source>
        <dbReference type="ARBA" id="ARBA00007484"/>
    </source>
</evidence>
<feature type="active site" description="For autocatalytic cleavage activity" evidence="12">
    <location>
        <position position="127"/>
    </location>
</feature>
<keyword evidence="3 12" id="KW-0235">DNA replication</keyword>
<dbReference type="GO" id="GO:0003677">
    <property type="term" value="F:DNA binding"/>
    <property type="evidence" value="ECO:0007669"/>
    <property type="project" value="UniProtKB-UniRule"/>
</dbReference>
<dbReference type="EMBL" id="LR778114">
    <property type="protein sequence ID" value="CAB1128851.1"/>
    <property type="molecule type" value="Genomic_DNA"/>
</dbReference>
<evidence type="ECO:0000259" key="14">
    <source>
        <dbReference type="Pfam" id="PF00717"/>
    </source>
</evidence>
<feature type="site" description="Cleavage; by autolysis" evidence="12">
    <location>
        <begin position="92"/>
        <end position="93"/>
    </location>
</feature>
<dbReference type="InterPro" id="IPR036286">
    <property type="entry name" value="LexA/Signal_pep-like_sf"/>
</dbReference>
<comment type="subunit">
    <text evidence="12">Homodimer.</text>
</comment>
<dbReference type="InterPro" id="IPR050077">
    <property type="entry name" value="LexA_repressor"/>
</dbReference>
<keyword evidence="11 12" id="KW-0742">SOS response</keyword>
<dbReference type="NCBIfam" id="TIGR00498">
    <property type="entry name" value="lexA"/>
    <property type="match status" value="1"/>
</dbReference>
<evidence type="ECO:0000256" key="5">
    <source>
        <dbReference type="ARBA" id="ARBA00022801"/>
    </source>
</evidence>
<gene>
    <name evidence="12 16" type="primary">lexA</name>
    <name evidence="16" type="ORF">R50_1345</name>
</gene>
<dbReference type="InterPro" id="IPR006197">
    <property type="entry name" value="Peptidase_S24_LexA"/>
</dbReference>
<dbReference type="InterPro" id="IPR036388">
    <property type="entry name" value="WH-like_DNA-bd_sf"/>
</dbReference>
<protein>
    <recommendedName>
        <fullName evidence="12">LexA repressor</fullName>
        <ecNumber evidence="12">3.4.21.88</ecNumber>
    </recommendedName>
</protein>
<dbReference type="PANTHER" id="PTHR33516">
    <property type="entry name" value="LEXA REPRESSOR"/>
    <property type="match status" value="1"/>
</dbReference>
<keyword evidence="7 12" id="KW-0805">Transcription regulation</keyword>
<dbReference type="Proteomes" id="UP000503399">
    <property type="component" value="Chromosome"/>
</dbReference>
<dbReference type="AlphaFoldDB" id="A0A6F8ZG41"/>
<keyword evidence="17" id="KW-1185">Reference proteome</keyword>
<comment type="catalytic activity">
    <reaction evidence="12">
        <text>Hydrolysis of Ala-|-Gly bond in repressor LexA.</text>
        <dbReference type="EC" id="3.4.21.88"/>
    </reaction>
</comment>
<dbReference type="InterPro" id="IPR006200">
    <property type="entry name" value="LexA"/>
</dbReference>
<dbReference type="Gene3D" id="2.10.109.10">
    <property type="entry name" value="Umud Fragment, subunit A"/>
    <property type="match status" value="1"/>
</dbReference>
<keyword evidence="10 12" id="KW-0234">DNA repair</keyword>
<evidence type="ECO:0000256" key="6">
    <source>
        <dbReference type="ARBA" id="ARBA00022813"/>
    </source>
</evidence>
<evidence type="ECO:0000256" key="4">
    <source>
        <dbReference type="ARBA" id="ARBA00022763"/>
    </source>
</evidence>
<dbReference type="GO" id="GO:0006281">
    <property type="term" value="P:DNA repair"/>
    <property type="evidence" value="ECO:0007669"/>
    <property type="project" value="UniProtKB-UniRule"/>
</dbReference>
<evidence type="ECO:0000256" key="13">
    <source>
        <dbReference type="RuleBase" id="RU003991"/>
    </source>
</evidence>
<dbReference type="InterPro" id="IPR006199">
    <property type="entry name" value="LexA_DNA-bd_dom"/>
</dbReference>
<dbReference type="Gene3D" id="1.10.10.10">
    <property type="entry name" value="Winged helix-like DNA-binding domain superfamily/Winged helix DNA-binding domain"/>
    <property type="match status" value="1"/>
</dbReference>
<dbReference type="GO" id="GO:0006508">
    <property type="term" value="P:proteolysis"/>
    <property type="evidence" value="ECO:0007669"/>
    <property type="project" value="InterPro"/>
</dbReference>
<evidence type="ECO:0000313" key="16">
    <source>
        <dbReference type="EMBL" id="CAB1128851.1"/>
    </source>
</evidence>
<dbReference type="SUPFAM" id="SSF46785">
    <property type="entry name" value="Winged helix' DNA-binding domain"/>
    <property type="match status" value="1"/>
</dbReference>
<proteinExistence type="inferred from homology"/>
<evidence type="ECO:0000313" key="17">
    <source>
        <dbReference type="Proteomes" id="UP000503399"/>
    </source>
</evidence>
<feature type="domain" description="LexA repressor DNA-binding" evidence="15">
    <location>
        <begin position="5"/>
        <end position="65"/>
    </location>
</feature>
<dbReference type="PRINTS" id="PR00726">
    <property type="entry name" value="LEXASERPTASE"/>
</dbReference>
<keyword evidence="2 12" id="KW-0678">Repressor</keyword>
<dbReference type="PANTHER" id="PTHR33516:SF2">
    <property type="entry name" value="LEXA REPRESSOR-RELATED"/>
    <property type="match status" value="1"/>
</dbReference>
<feature type="domain" description="Peptidase S24/S26A/S26B/S26C" evidence="14">
    <location>
        <begin position="85"/>
        <end position="197"/>
    </location>
</feature>
<dbReference type="InterPro" id="IPR036390">
    <property type="entry name" value="WH_DNA-bd_sf"/>
</dbReference>
<dbReference type="GO" id="GO:0045892">
    <property type="term" value="P:negative regulation of DNA-templated transcription"/>
    <property type="evidence" value="ECO:0007669"/>
    <property type="project" value="UniProtKB-UniRule"/>
</dbReference>
<evidence type="ECO:0000256" key="7">
    <source>
        <dbReference type="ARBA" id="ARBA00023015"/>
    </source>
</evidence>
<evidence type="ECO:0000256" key="2">
    <source>
        <dbReference type="ARBA" id="ARBA00022491"/>
    </source>
</evidence>
<keyword evidence="6 12" id="KW-0068">Autocatalytic cleavage</keyword>
<accession>A0A6F8ZG41</accession>
<dbReference type="GO" id="GO:0009432">
    <property type="term" value="P:SOS response"/>
    <property type="evidence" value="ECO:0007669"/>
    <property type="project" value="UniProtKB-UniRule"/>
</dbReference>
<comment type="similarity">
    <text evidence="1 12 13">Belongs to the peptidase S24 family.</text>
</comment>
<dbReference type="FunFam" id="2.10.109.10:FF:000001">
    <property type="entry name" value="LexA repressor"/>
    <property type="match status" value="1"/>
</dbReference>
<feature type="active site" description="For autocatalytic cleavage activity" evidence="12">
    <location>
        <position position="164"/>
    </location>
</feature>
<dbReference type="GO" id="GO:0006260">
    <property type="term" value="P:DNA replication"/>
    <property type="evidence" value="ECO:0007669"/>
    <property type="project" value="UniProtKB-UniRule"/>
</dbReference>
<comment type="function">
    <text evidence="12">Represses a number of genes involved in the response to DNA damage (SOS response), including recA and lexA. In the presence of single-stranded DNA, RecA interacts with LexA causing an autocatalytic cleavage which disrupts the DNA-binding part of LexA, leading to derepression of the SOS regulon and eventually DNA repair.</text>
</comment>
<evidence type="ECO:0000259" key="15">
    <source>
        <dbReference type="Pfam" id="PF01726"/>
    </source>
</evidence>
<evidence type="ECO:0000256" key="10">
    <source>
        <dbReference type="ARBA" id="ARBA00023204"/>
    </source>
</evidence>
<dbReference type="EC" id="3.4.21.88" evidence="12"/>
<dbReference type="KEGG" id="hfv:R50_1345"/>
<dbReference type="SUPFAM" id="SSF51306">
    <property type="entry name" value="LexA/Signal peptidase"/>
    <property type="match status" value="1"/>
</dbReference>
<dbReference type="CDD" id="cd06529">
    <property type="entry name" value="S24_LexA-like"/>
    <property type="match status" value="1"/>
</dbReference>